<dbReference type="EMBL" id="OU898276">
    <property type="protein sequence ID" value="CAG9826846.1"/>
    <property type="molecule type" value="Genomic_DNA"/>
</dbReference>
<evidence type="ECO:0000313" key="2">
    <source>
        <dbReference type="EMBL" id="CAG9826846.1"/>
    </source>
</evidence>
<protein>
    <submittedName>
        <fullName evidence="2">Uncharacterized protein</fullName>
    </submittedName>
</protein>
<accession>A0A9N9SL71</accession>
<evidence type="ECO:0000313" key="3">
    <source>
        <dbReference type="Proteomes" id="UP001153709"/>
    </source>
</evidence>
<feature type="compositionally biased region" description="Low complexity" evidence="1">
    <location>
        <begin position="244"/>
        <end position="272"/>
    </location>
</feature>
<feature type="compositionally biased region" description="Polar residues" evidence="1">
    <location>
        <begin position="293"/>
        <end position="302"/>
    </location>
</feature>
<feature type="region of interest" description="Disordered" evidence="1">
    <location>
        <begin position="145"/>
        <end position="165"/>
    </location>
</feature>
<dbReference type="AlphaFoldDB" id="A0A9N9SL71"/>
<name>A0A9N9SL71_DIABA</name>
<feature type="compositionally biased region" description="Pro residues" evidence="1">
    <location>
        <begin position="273"/>
        <end position="288"/>
    </location>
</feature>
<dbReference type="Gene3D" id="3.30.420.510">
    <property type="match status" value="1"/>
</dbReference>
<gene>
    <name evidence="2" type="ORF">DIABBA_LOCUS927</name>
</gene>
<organism evidence="2 3">
    <name type="scientific">Diabrotica balteata</name>
    <name type="common">Banded cucumber beetle</name>
    <dbReference type="NCBI Taxonomy" id="107213"/>
    <lineage>
        <taxon>Eukaryota</taxon>
        <taxon>Metazoa</taxon>
        <taxon>Ecdysozoa</taxon>
        <taxon>Arthropoda</taxon>
        <taxon>Hexapoda</taxon>
        <taxon>Insecta</taxon>
        <taxon>Pterygota</taxon>
        <taxon>Neoptera</taxon>
        <taxon>Endopterygota</taxon>
        <taxon>Coleoptera</taxon>
        <taxon>Polyphaga</taxon>
        <taxon>Cucujiformia</taxon>
        <taxon>Chrysomeloidea</taxon>
        <taxon>Chrysomelidae</taxon>
        <taxon>Galerucinae</taxon>
        <taxon>Diabroticina</taxon>
        <taxon>Diabroticites</taxon>
        <taxon>Diabrotica</taxon>
    </lineage>
</organism>
<dbReference type="InterPro" id="IPR043129">
    <property type="entry name" value="ATPase_NBD"/>
</dbReference>
<feature type="region of interest" description="Disordered" evidence="1">
    <location>
        <begin position="239"/>
        <end position="318"/>
    </location>
</feature>
<evidence type="ECO:0000256" key="1">
    <source>
        <dbReference type="SAM" id="MobiDB-lite"/>
    </source>
</evidence>
<reference evidence="2" key="1">
    <citation type="submission" date="2022-01" db="EMBL/GenBank/DDBJ databases">
        <authorList>
            <person name="King R."/>
        </authorList>
    </citation>
    <scope>NUCLEOTIDE SEQUENCE</scope>
</reference>
<dbReference type="SUPFAM" id="SSF53067">
    <property type="entry name" value="Actin-like ATPase domain"/>
    <property type="match status" value="1"/>
</dbReference>
<proteinExistence type="predicted"/>
<keyword evidence="3" id="KW-1185">Reference proteome</keyword>
<dbReference type="Proteomes" id="UP001153709">
    <property type="component" value="Chromosome 1"/>
</dbReference>
<sequence length="318" mass="35096">MAPHSCKGCLKGVIAARMSKKNTDPPMEVNGVDEAHTVHNLSMPWFGMDIGGSLCKLVYFEPKELPREEAASQVETLMNIRRYLTKNSAYGKTGHRDMHLQNTQPAGQTVENTENDLELESGTIEETSIVISETPSTSAVSECRSSNLKETSRKEKGRSFQAGSKRRYQDLSTAVSELRDINTALQQSGNEEDEFDAFGRYMILALKKLPLHLALQCQNELQSTLTRYRCMALAPSPYPQNVPSPSGSSHSSGYTNWSSIQPPFQSPQSPGYQLPPPPTPPSSSPHPPTLSSVQQSPFSSPTMYDLPSSPLDHQHFLE</sequence>